<keyword evidence="3" id="KW-1185">Reference proteome</keyword>
<dbReference type="SUPFAM" id="SSF56112">
    <property type="entry name" value="Protein kinase-like (PK-like)"/>
    <property type="match status" value="1"/>
</dbReference>
<protein>
    <recommendedName>
        <fullName evidence="1">CHK kinase-like domain-containing protein</fullName>
    </recommendedName>
</protein>
<accession>A0A4C1XXG4</accession>
<comment type="caution">
    <text evidence="2">The sequence shown here is derived from an EMBL/GenBank/DDBJ whole genome shotgun (WGS) entry which is preliminary data.</text>
</comment>
<dbReference type="EMBL" id="BGZK01000994">
    <property type="protein sequence ID" value="GBP67860.1"/>
    <property type="molecule type" value="Genomic_DNA"/>
</dbReference>
<organism evidence="2 3">
    <name type="scientific">Eumeta variegata</name>
    <name type="common">Bagworm moth</name>
    <name type="synonym">Eumeta japonica</name>
    <dbReference type="NCBI Taxonomy" id="151549"/>
    <lineage>
        <taxon>Eukaryota</taxon>
        <taxon>Metazoa</taxon>
        <taxon>Ecdysozoa</taxon>
        <taxon>Arthropoda</taxon>
        <taxon>Hexapoda</taxon>
        <taxon>Insecta</taxon>
        <taxon>Pterygota</taxon>
        <taxon>Neoptera</taxon>
        <taxon>Endopterygota</taxon>
        <taxon>Lepidoptera</taxon>
        <taxon>Glossata</taxon>
        <taxon>Ditrysia</taxon>
        <taxon>Tineoidea</taxon>
        <taxon>Psychidae</taxon>
        <taxon>Oiketicinae</taxon>
        <taxon>Eumeta</taxon>
    </lineage>
</organism>
<evidence type="ECO:0000313" key="3">
    <source>
        <dbReference type="Proteomes" id="UP000299102"/>
    </source>
</evidence>
<gene>
    <name evidence="2" type="ORF">EVAR_86686_1</name>
</gene>
<feature type="domain" description="CHK kinase-like" evidence="1">
    <location>
        <begin position="2"/>
        <end position="165"/>
    </location>
</feature>
<dbReference type="InterPro" id="IPR004119">
    <property type="entry name" value="EcKL"/>
</dbReference>
<dbReference type="PANTHER" id="PTHR11012">
    <property type="entry name" value="PROTEIN KINASE-LIKE DOMAIN-CONTAINING"/>
    <property type="match status" value="1"/>
</dbReference>
<dbReference type="InterPro" id="IPR011009">
    <property type="entry name" value="Kinase-like_dom_sf"/>
</dbReference>
<evidence type="ECO:0000259" key="1">
    <source>
        <dbReference type="SMART" id="SM00587"/>
    </source>
</evidence>
<proteinExistence type="predicted"/>
<dbReference type="AlphaFoldDB" id="A0A4C1XXG4"/>
<dbReference type="Proteomes" id="UP000299102">
    <property type="component" value="Unassembled WGS sequence"/>
</dbReference>
<reference evidence="2 3" key="1">
    <citation type="journal article" date="2019" name="Commun. Biol.">
        <title>The bagworm genome reveals a unique fibroin gene that provides high tensile strength.</title>
        <authorList>
            <person name="Kono N."/>
            <person name="Nakamura H."/>
            <person name="Ohtoshi R."/>
            <person name="Tomita M."/>
            <person name="Numata K."/>
            <person name="Arakawa K."/>
        </authorList>
    </citation>
    <scope>NUCLEOTIDE SEQUENCE [LARGE SCALE GENOMIC DNA]</scope>
</reference>
<dbReference type="Pfam" id="PF02958">
    <property type="entry name" value="EcKL"/>
    <property type="match status" value="1"/>
</dbReference>
<dbReference type="SMART" id="SM00587">
    <property type="entry name" value="CHK"/>
    <property type="match status" value="1"/>
</dbReference>
<dbReference type="OrthoDB" id="411145at2759"/>
<name>A0A4C1XXG4_EUMVA</name>
<dbReference type="InterPro" id="IPR015897">
    <property type="entry name" value="CHK_kinase-like"/>
</dbReference>
<dbReference type="STRING" id="151549.A0A4C1XXG4"/>
<dbReference type="PANTHER" id="PTHR11012:SF30">
    <property type="entry name" value="PROTEIN KINASE-LIKE DOMAIN-CONTAINING"/>
    <property type="match status" value="1"/>
</dbReference>
<evidence type="ECO:0000313" key="2">
    <source>
        <dbReference type="EMBL" id="GBP67860.1"/>
    </source>
</evidence>
<sequence>MHPFDGCEGNMFQLYKNTEAIALEAAPHESREKLRDFFVRESSVEKFYKNFMPSRRPMSFRDKYRQWNEKFQEADNAPVTPLRLEISMGNDDHLLSGGSQARSLLENDGKLEKVILVDYQTLHSGSAITDLLFFITCGTDGAFRRRHYKQLIDHYYEAFADFLKKLGLDSNKLYPKEEFHDDLKESLPFGLLMAALALPMVLVEANNAPTFQADAKLSNFVAKPNEEFRRRFREFIDDYVEWGVI</sequence>